<sequence length="653" mass="72464">MGGIPWDSDSMVKSYKSMVRICVDGLQLDKMYTSRHQKEFQGIAARSLKALEHRTGPELAELRQKRSSKPNAHLSRETYQKALATDLRSGLVLIRLAGSAWATGLTEGPGRVGQVIASWTVVAGAVRSWEMCVPQLLAFLALRTRRQEAIGLCLLNIDLWVPHPPAHLKTRQNAFDSLLTGMKRWSRSSSNTDDSATLLQLQPPENKTPEMNQHRNRDKDEEEEPAHVDSFNVPPKQLHHPHKFLILTDSHLPLDKLERRALLEGERLLLSIVDQPHGLGRAGALCRPQCDTLHSTRLLSVFERERERERERLSRTQTSSKRRTDSFLPSLFLSTVAAYSLLTPSSAAADARSLFSLSPSLPPPPAVLNTPPDPSQLTYTVSSHRVSTSGLFEPYKAFRDFKIAQLYGQEVGCVWTGSSCEELETAVCPAQLRVKSQTQLTMQSSAGKRHALYSGASMSEEISCCMCTQYSNNTDTWTRDALPDKGVCLKRKEDNGLKETLKQSAHTGKKLESSASRRLSHERHTPSTPFQHGVKNVHTPFINGENLSLLITDSTVSFTLAPAVLGDSTQTRPLLLGAYIKLHKELHSSAAVSLKSNESFPPSRPMPEFFMPPKGRFKSLTSQQLVQTSPACSFLATLCTRPTSLDHTVADNP</sequence>
<evidence type="ECO:0000313" key="2">
    <source>
        <dbReference type="EMBL" id="TRY87010.1"/>
    </source>
</evidence>
<comment type="caution">
    <text evidence="2">The sequence shown here is derived from an EMBL/GenBank/DDBJ whole genome shotgun (WGS) entry which is preliminary data.</text>
</comment>
<protein>
    <submittedName>
        <fullName evidence="2">Uncharacterized protein</fullName>
    </submittedName>
</protein>
<accession>A0A553QAQ0</accession>
<evidence type="ECO:0000256" key="1">
    <source>
        <dbReference type="SAM" id="MobiDB-lite"/>
    </source>
</evidence>
<evidence type="ECO:0000313" key="3">
    <source>
        <dbReference type="Proteomes" id="UP000316079"/>
    </source>
</evidence>
<feature type="region of interest" description="Disordered" evidence="1">
    <location>
        <begin position="186"/>
        <end position="234"/>
    </location>
</feature>
<dbReference type="AlphaFoldDB" id="A0A553QAQ0"/>
<feature type="region of interest" description="Disordered" evidence="1">
    <location>
        <begin position="499"/>
        <end position="533"/>
    </location>
</feature>
<reference evidence="2 3" key="1">
    <citation type="journal article" date="2019" name="Sci. Data">
        <title>Hybrid genome assembly and annotation of Danionella translucida.</title>
        <authorList>
            <person name="Kadobianskyi M."/>
            <person name="Schulze L."/>
            <person name="Schuelke M."/>
            <person name="Judkewitz B."/>
        </authorList>
    </citation>
    <scope>NUCLEOTIDE SEQUENCE [LARGE SCALE GENOMIC DNA]</scope>
    <source>
        <strain evidence="2 3">Bolton</strain>
    </source>
</reference>
<keyword evidence="3" id="KW-1185">Reference proteome</keyword>
<dbReference type="OrthoDB" id="10685822at2759"/>
<organism evidence="2 3">
    <name type="scientific">Danionella cerebrum</name>
    <dbReference type="NCBI Taxonomy" id="2873325"/>
    <lineage>
        <taxon>Eukaryota</taxon>
        <taxon>Metazoa</taxon>
        <taxon>Chordata</taxon>
        <taxon>Craniata</taxon>
        <taxon>Vertebrata</taxon>
        <taxon>Euteleostomi</taxon>
        <taxon>Actinopterygii</taxon>
        <taxon>Neopterygii</taxon>
        <taxon>Teleostei</taxon>
        <taxon>Ostariophysi</taxon>
        <taxon>Cypriniformes</taxon>
        <taxon>Danionidae</taxon>
        <taxon>Danioninae</taxon>
        <taxon>Danionella</taxon>
    </lineage>
</organism>
<dbReference type="Proteomes" id="UP000316079">
    <property type="component" value="Unassembled WGS sequence"/>
</dbReference>
<gene>
    <name evidence="2" type="ORF">DNTS_009119</name>
</gene>
<dbReference type="EMBL" id="SRMA01026163">
    <property type="protein sequence ID" value="TRY87010.1"/>
    <property type="molecule type" value="Genomic_DNA"/>
</dbReference>
<proteinExistence type="predicted"/>
<name>A0A553QAQ0_9TELE</name>
<feature type="compositionally biased region" description="Polar residues" evidence="1">
    <location>
        <begin position="187"/>
        <end position="211"/>
    </location>
</feature>